<gene>
    <name evidence="10" type="ORF">GCM10007167_10690</name>
</gene>
<name>A0A918Z055_9GAMM</name>
<dbReference type="SMART" id="SM00448">
    <property type="entry name" value="REC"/>
    <property type="match status" value="1"/>
</dbReference>
<sequence>MQHAPPLRVLLVEDDPDVAAGICAYLEMRGVRVDFAYTSAQAHARLADAAFDLLILDAQLPDEDGIRLCRTLKRAGVAAPVLFLTARGALEDKLEAFDAGAIDYMVKPFAPAELFARIRALTAHVPAAGGPRLRAGGYTLDLHGRLLEYGDKRLALHATGFSLLRCLMSASPGSVDRRTLCDLLWGNALPDSDPLRMHVYELRRAIAEHFGTAPIETVRGVGYRFVTDCDDPS</sequence>
<dbReference type="PANTHER" id="PTHR48111">
    <property type="entry name" value="REGULATOR OF RPOS"/>
    <property type="match status" value="1"/>
</dbReference>
<evidence type="ECO:0000256" key="2">
    <source>
        <dbReference type="ARBA" id="ARBA00023012"/>
    </source>
</evidence>
<reference evidence="10" key="2">
    <citation type="submission" date="2020-09" db="EMBL/GenBank/DDBJ databases">
        <authorList>
            <person name="Sun Q."/>
            <person name="Kim S."/>
        </authorList>
    </citation>
    <scope>NUCLEOTIDE SEQUENCE</scope>
    <source>
        <strain evidence="10">KCTC 32020</strain>
    </source>
</reference>
<dbReference type="SMART" id="SM00862">
    <property type="entry name" value="Trans_reg_C"/>
    <property type="match status" value="1"/>
</dbReference>
<dbReference type="InterPro" id="IPR039420">
    <property type="entry name" value="WalR-like"/>
</dbReference>
<keyword evidence="4 7" id="KW-0238">DNA-binding</keyword>
<reference evidence="10" key="1">
    <citation type="journal article" date="2014" name="Int. J. Syst. Evol. Microbiol.">
        <title>Complete genome sequence of Corynebacterium casei LMG S-19264T (=DSM 44701T), isolated from a smear-ripened cheese.</title>
        <authorList>
            <consortium name="US DOE Joint Genome Institute (JGI-PGF)"/>
            <person name="Walter F."/>
            <person name="Albersmeier A."/>
            <person name="Kalinowski J."/>
            <person name="Ruckert C."/>
        </authorList>
    </citation>
    <scope>NUCLEOTIDE SEQUENCE</scope>
    <source>
        <strain evidence="10">KCTC 32020</strain>
    </source>
</reference>
<evidence type="ECO:0000256" key="6">
    <source>
        <dbReference type="PROSITE-ProRule" id="PRU00169"/>
    </source>
</evidence>
<keyword evidence="3" id="KW-0805">Transcription regulation</keyword>
<dbReference type="Pfam" id="PF00486">
    <property type="entry name" value="Trans_reg_C"/>
    <property type="match status" value="1"/>
</dbReference>
<dbReference type="GO" id="GO:0005829">
    <property type="term" value="C:cytosol"/>
    <property type="evidence" value="ECO:0007669"/>
    <property type="project" value="TreeGrafter"/>
</dbReference>
<dbReference type="GO" id="GO:0000976">
    <property type="term" value="F:transcription cis-regulatory region binding"/>
    <property type="evidence" value="ECO:0007669"/>
    <property type="project" value="TreeGrafter"/>
</dbReference>
<dbReference type="PROSITE" id="PS50110">
    <property type="entry name" value="RESPONSE_REGULATORY"/>
    <property type="match status" value="1"/>
</dbReference>
<dbReference type="InterPro" id="IPR036388">
    <property type="entry name" value="WH-like_DNA-bd_sf"/>
</dbReference>
<dbReference type="Gene3D" id="6.10.250.690">
    <property type="match status" value="1"/>
</dbReference>
<dbReference type="Proteomes" id="UP000636453">
    <property type="component" value="Unassembled WGS sequence"/>
</dbReference>
<feature type="DNA-binding region" description="OmpR/PhoB-type" evidence="7">
    <location>
        <begin position="130"/>
        <end position="227"/>
    </location>
</feature>
<evidence type="ECO:0000313" key="11">
    <source>
        <dbReference type="Proteomes" id="UP000636453"/>
    </source>
</evidence>
<dbReference type="GO" id="GO:0006355">
    <property type="term" value="P:regulation of DNA-templated transcription"/>
    <property type="evidence" value="ECO:0007669"/>
    <property type="project" value="InterPro"/>
</dbReference>
<dbReference type="PANTHER" id="PTHR48111:SF22">
    <property type="entry name" value="REGULATOR OF RPOS"/>
    <property type="match status" value="1"/>
</dbReference>
<evidence type="ECO:0000259" key="8">
    <source>
        <dbReference type="PROSITE" id="PS50110"/>
    </source>
</evidence>
<dbReference type="GO" id="GO:0000156">
    <property type="term" value="F:phosphorelay response regulator activity"/>
    <property type="evidence" value="ECO:0007669"/>
    <property type="project" value="TreeGrafter"/>
</dbReference>
<evidence type="ECO:0000259" key="9">
    <source>
        <dbReference type="PROSITE" id="PS51755"/>
    </source>
</evidence>
<evidence type="ECO:0008006" key="12">
    <source>
        <dbReference type="Google" id="ProtNLM"/>
    </source>
</evidence>
<evidence type="ECO:0000256" key="5">
    <source>
        <dbReference type="ARBA" id="ARBA00023163"/>
    </source>
</evidence>
<proteinExistence type="predicted"/>
<dbReference type="OrthoDB" id="9813953at2"/>
<keyword evidence="5" id="KW-0804">Transcription</keyword>
<dbReference type="SUPFAM" id="SSF52172">
    <property type="entry name" value="CheY-like"/>
    <property type="match status" value="1"/>
</dbReference>
<dbReference type="InterPro" id="IPR001789">
    <property type="entry name" value="Sig_transdc_resp-reg_receiver"/>
</dbReference>
<keyword evidence="1 6" id="KW-0597">Phosphoprotein</keyword>
<evidence type="ECO:0000256" key="3">
    <source>
        <dbReference type="ARBA" id="ARBA00023015"/>
    </source>
</evidence>
<feature type="modified residue" description="4-aspartylphosphate" evidence="6">
    <location>
        <position position="57"/>
    </location>
</feature>
<accession>A0A918Z055</accession>
<dbReference type="PROSITE" id="PS51755">
    <property type="entry name" value="OMPR_PHOB"/>
    <property type="match status" value="1"/>
</dbReference>
<dbReference type="InterPro" id="IPR001867">
    <property type="entry name" value="OmpR/PhoB-type_DNA-bd"/>
</dbReference>
<dbReference type="Pfam" id="PF00072">
    <property type="entry name" value="Response_reg"/>
    <property type="match status" value="1"/>
</dbReference>
<evidence type="ECO:0000256" key="4">
    <source>
        <dbReference type="ARBA" id="ARBA00023125"/>
    </source>
</evidence>
<dbReference type="Gene3D" id="3.40.50.2300">
    <property type="match status" value="1"/>
</dbReference>
<comment type="caution">
    <text evidence="10">The sequence shown here is derived from an EMBL/GenBank/DDBJ whole genome shotgun (WGS) entry which is preliminary data.</text>
</comment>
<keyword evidence="11" id="KW-1185">Reference proteome</keyword>
<organism evidence="10 11">
    <name type="scientific">Vulcaniibacterium thermophilum</name>
    <dbReference type="NCBI Taxonomy" id="1169913"/>
    <lineage>
        <taxon>Bacteria</taxon>
        <taxon>Pseudomonadati</taxon>
        <taxon>Pseudomonadota</taxon>
        <taxon>Gammaproteobacteria</taxon>
        <taxon>Lysobacterales</taxon>
        <taxon>Lysobacteraceae</taxon>
        <taxon>Vulcaniibacterium</taxon>
    </lineage>
</organism>
<dbReference type="CDD" id="cd00383">
    <property type="entry name" value="trans_reg_C"/>
    <property type="match status" value="1"/>
</dbReference>
<dbReference type="InterPro" id="IPR011006">
    <property type="entry name" value="CheY-like_superfamily"/>
</dbReference>
<keyword evidence="2" id="KW-0902">Two-component regulatory system</keyword>
<dbReference type="AlphaFoldDB" id="A0A918Z055"/>
<dbReference type="EMBL" id="BNCF01000004">
    <property type="protein sequence ID" value="GHE30550.1"/>
    <property type="molecule type" value="Genomic_DNA"/>
</dbReference>
<dbReference type="Gene3D" id="1.10.10.10">
    <property type="entry name" value="Winged helix-like DNA-binding domain superfamily/Winged helix DNA-binding domain"/>
    <property type="match status" value="1"/>
</dbReference>
<evidence type="ECO:0000313" key="10">
    <source>
        <dbReference type="EMBL" id="GHE30550.1"/>
    </source>
</evidence>
<dbReference type="GO" id="GO:0032993">
    <property type="term" value="C:protein-DNA complex"/>
    <property type="evidence" value="ECO:0007669"/>
    <property type="project" value="TreeGrafter"/>
</dbReference>
<evidence type="ECO:0000256" key="7">
    <source>
        <dbReference type="PROSITE-ProRule" id="PRU01091"/>
    </source>
</evidence>
<evidence type="ECO:0000256" key="1">
    <source>
        <dbReference type="ARBA" id="ARBA00022553"/>
    </source>
</evidence>
<feature type="domain" description="OmpR/PhoB-type" evidence="9">
    <location>
        <begin position="130"/>
        <end position="227"/>
    </location>
</feature>
<feature type="domain" description="Response regulatory" evidence="8">
    <location>
        <begin position="8"/>
        <end position="122"/>
    </location>
</feature>
<protein>
    <recommendedName>
        <fullName evidence="12">DNA-binding response regulator, OmpR family, contains REC and winged-helix (WHTH) domain</fullName>
    </recommendedName>
</protein>